<comment type="caution">
    <text evidence="21">The sequence shown here is derived from an EMBL/GenBank/DDBJ whole genome shotgun (WGS) entry which is preliminary data.</text>
</comment>
<proteinExistence type="inferred from homology"/>
<dbReference type="PANTHER" id="PTHR46025">
    <property type="entry name" value="XYLOSYLTRANSFERASE OXT"/>
    <property type="match status" value="1"/>
</dbReference>
<evidence type="ECO:0000256" key="12">
    <source>
        <dbReference type="ARBA" id="ARBA00022968"/>
    </source>
</evidence>
<keyword evidence="22" id="KW-1185">Reference proteome</keyword>
<keyword evidence="10" id="KW-0479">Metal-binding</keyword>
<dbReference type="OrthoDB" id="205175at2759"/>
<comment type="subcellular location">
    <subcellularLocation>
        <location evidence="2">Endoplasmic reticulum membrane</location>
        <topology evidence="2">Single-pass type II membrane protein</topology>
    </subcellularLocation>
    <subcellularLocation>
        <location evidence="1">Golgi apparatus membrane</location>
        <topology evidence="1">Single-pass type II membrane protein</topology>
    </subcellularLocation>
</comment>
<feature type="compositionally biased region" description="Polar residues" evidence="20">
    <location>
        <begin position="284"/>
        <end position="294"/>
    </location>
</feature>
<evidence type="ECO:0000256" key="5">
    <source>
        <dbReference type="ARBA" id="ARBA00010195"/>
    </source>
</evidence>
<dbReference type="GO" id="GO:0046872">
    <property type="term" value="F:metal ion binding"/>
    <property type="evidence" value="ECO:0007669"/>
    <property type="project" value="UniProtKB-KW"/>
</dbReference>
<gene>
    <name evidence="21" type="ORF">Naga_100129g19</name>
</gene>
<evidence type="ECO:0000313" key="22">
    <source>
        <dbReference type="Proteomes" id="UP000019335"/>
    </source>
</evidence>
<name>W7UCA6_9STRA</name>
<dbReference type="EC" id="2.4.2.26" evidence="6"/>
<feature type="region of interest" description="Disordered" evidence="20">
    <location>
        <begin position="310"/>
        <end position="339"/>
    </location>
</feature>
<keyword evidence="16" id="KW-1015">Disulfide bond</keyword>
<evidence type="ECO:0000256" key="3">
    <source>
        <dbReference type="ARBA" id="ARBA00004840"/>
    </source>
</evidence>
<evidence type="ECO:0000256" key="1">
    <source>
        <dbReference type="ARBA" id="ARBA00004323"/>
    </source>
</evidence>
<dbReference type="GO" id="GO:0015012">
    <property type="term" value="P:heparan sulfate proteoglycan biosynthetic process"/>
    <property type="evidence" value="ECO:0007669"/>
    <property type="project" value="TreeGrafter"/>
</dbReference>
<keyword evidence="9" id="KW-0812">Transmembrane</keyword>
<evidence type="ECO:0000256" key="13">
    <source>
        <dbReference type="ARBA" id="ARBA00022989"/>
    </source>
</evidence>
<evidence type="ECO:0000256" key="20">
    <source>
        <dbReference type="SAM" id="MobiDB-lite"/>
    </source>
</evidence>
<feature type="region of interest" description="Disordered" evidence="20">
    <location>
        <begin position="284"/>
        <end position="303"/>
    </location>
</feature>
<evidence type="ECO:0000256" key="14">
    <source>
        <dbReference type="ARBA" id="ARBA00023034"/>
    </source>
</evidence>
<evidence type="ECO:0000256" key="6">
    <source>
        <dbReference type="ARBA" id="ARBA00011972"/>
    </source>
</evidence>
<evidence type="ECO:0000256" key="17">
    <source>
        <dbReference type="ARBA" id="ARBA00023180"/>
    </source>
</evidence>
<dbReference type="InterPro" id="IPR043538">
    <property type="entry name" value="XYLT"/>
</dbReference>
<evidence type="ECO:0000256" key="16">
    <source>
        <dbReference type="ARBA" id="ARBA00023157"/>
    </source>
</evidence>
<evidence type="ECO:0000256" key="11">
    <source>
        <dbReference type="ARBA" id="ARBA00022824"/>
    </source>
</evidence>
<evidence type="ECO:0000256" key="2">
    <source>
        <dbReference type="ARBA" id="ARBA00004648"/>
    </source>
</evidence>
<keyword evidence="17" id="KW-0325">Glycoprotein</keyword>
<keyword evidence="13" id="KW-1133">Transmembrane helix</keyword>
<evidence type="ECO:0000256" key="8">
    <source>
        <dbReference type="ARBA" id="ARBA00022679"/>
    </source>
</evidence>
<keyword evidence="8" id="KW-0808">Transferase</keyword>
<organism evidence="21 22">
    <name type="scientific">Nannochloropsis gaditana</name>
    <dbReference type="NCBI Taxonomy" id="72520"/>
    <lineage>
        <taxon>Eukaryota</taxon>
        <taxon>Sar</taxon>
        <taxon>Stramenopiles</taxon>
        <taxon>Ochrophyta</taxon>
        <taxon>Eustigmatophyceae</taxon>
        <taxon>Eustigmatales</taxon>
        <taxon>Monodopsidaceae</taxon>
        <taxon>Nannochloropsis</taxon>
    </lineage>
</organism>
<accession>W7UCA6</accession>
<evidence type="ECO:0000256" key="15">
    <source>
        <dbReference type="ARBA" id="ARBA00023136"/>
    </source>
</evidence>
<keyword evidence="11" id="KW-0256">Endoplasmic reticulum</keyword>
<protein>
    <recommendedName>
        <fullName evidence="6">protein xylosyltransferase</fullName>
        <ecNumber evidence="6">2.4.2.26</ecNumber>
    </recommendedName>
    <alternativeName>
        <fullName evidence="18">Peptide O-xylosyltransferase</fullName>
    </alternativeName>
</protein>
<keyword evidence="12" id="KW-0735">Signal-anchor</keyword>
<dbReference type="GO" id="GO:0050650">
    <property type="term" value="P:chondroitin sulfate proteoglycan biosynthetic process"/>
    <property type="evidence" value="ECO:0007669"/>
    <property type="project" value="TreeGrafter"/>
</dbReference>
<comment type="pathway">
    <text evidence="4">Glycan metabolism; heparan sulfate biosynthesis.</text>
</comment>
<evidence type="ECO:0000256" key="18">
    <source>
        <dbReference type="ARBA" id="ARBA00042865"/>
    </source>
</evidence>
<reference evidence="21 22" key="1">
    <citation type="journal article" date="2014" name="Mol. Plant">
        <title>Chromosome Scale Genome Assembly and Transcriptome Profiling of Nannochloropsis gaditana in Nitrogen Depletion.</title>
        <authorList>
            <person name="Corteggiani Carpinelli E."/>
            <person name="Telatin A."/>
            <person name="Vitulo N."/>
            <person name="Forcato C."/>
            <person name="D'Angelo M."/>
            <person name="Schiavon R."/>
            <person name="Vezzi A."/>
            <person name="Giacometti G.M."/>
            <person name="Morosinotto T."/>
            <person name="Valle G."/>
        </authorList>
    </citation>
    <scope>NUCLEOTIDE SEQUENCE [LARGE SCALE GENOMIC DNA]</scope>
    <source>
        <strain evidence="21 22">B-31</strain>
    </source>
</reference>
<evidence type="ECO:0000256" key="9">
    <source>
        <dbReference type="ARBA" id="ARBA00022692"/>
    </source>
</evidence>
<dbReference type="Proteomes" id="UP000019335">
    <property type="component" value="Chromosome 1"/>
</dbReference>
<evidence type="ECO:0000256" key="19">
    <source>
        <dbReference type="ARBA" id="ARBA00047847"/>
    </source>
</evidence>
<comment type="similarity">
    <text evidence="5">Belongs to the glycosyltransferase 14 family. XylT subfamily.</text>
</comment>
<comment type="catalytic activity">
    <reaction evidence="19">
        <text>UDP-alpha-D-xylose + L-seryl-[protein] = 3-O-(beta-D-xylosyl)-L-seryl-[protein] + UDP + H(+)</text>
        <dbReference type="Rhea" id="RHEA:50192"/>
        <dbReference type="Rhea" id="RHEA-COMP:9863"/>
        <dbReference type="Rhea" id="RHEA-COMP:12567"/>
        <dbReference type="ChEBI" id="CHEBI:15378"/>
        <dbReference type="ChEBI" id="CHEBI:29999"/>
        <dbReference type="ChEBI" id="CHEBI:57632"/>
        <dbReference type="ChEBI" id="CHEBI:58223"/>
        <dbReference type="ChEBI" id="CHEBI:132085"/>
        <dbReference type="EC" id="2.4.2.26"/>
    </reaction>
</comment>
<comment type="pathway">
    <text evidence="3">Glycan metabolism; chondroitin sulfate biosynthesis.</text>
</comment>
<evidence type="ECO:0000256" key="7">
    <source>
        <dbReference type="ARBA" id="ARBA00022676"/>
    </source>
</evidence>
<dbReference type="PANTHER" id="PTHR46025:SF3">
    <property type="entry name" value="XYLOSYLTRANSFERASE OXT"/>
    <property type="match status" value="1"/>
</dbReference>
<evidence type="ECO:0000313" key="21">
    <source>
        <dbReference type="EMBL" id="EWM30599.1"/>
    </source>
</evidence>
<evidence type="ECO:0000256" key="4">
    <source>
        <dbReference type="ARBA" id="ARBA00005093"/>
    </source>
</evidence>
<feature type="compositionally biased region" description="Low complexity" evidence="20">
    <location>
        <begin position="326"/>
        <end position="337"/>
    </location>
</feature>
<evidence type="ECO:0000256" key="10">
    <source>
        <dbReference type="ARBA" id="ARBA00022723"/>
    </source>
</evidence>
<dbReference type="AlphaFoldDB" id="W7UCA6"/>
<keyword evidence="14" id="KW-0333">Golgi apparatus</keyword>
<dbReference type="GO" id="GO:0000139">
    <property type="term" value="C:Golgi membrane"/>
    <property type="evidence" value="ECO:0007669"/>
    <property type="project" value="UniProtKB-SubCell"/>
</dbReference>
<keyword evidence="15" id="KW-0472">Membrane</keyword>
<dbReference type="EMBL" id="AZIL01000025">
    <property type="protein sequence ID" value="EWM30599.1"/>
    <property type="molecule type" value="Genomic_DNA"/>
</dbReference>
<dbReference type="InterPro" id="IPR003406">
    <property type="entry name" value="Glyco_trans_14"/>
</dbReference>
<dbReference type="GO" id="GO:0030158">
    <property type="term" value="F:protein xylosyltransferase activity"/>
    <property type="evidence" value="ECO:0007669"/>
    <property type="project" value="UniProtKB-EC"/>
</dbReference>
<sequence length="377" mass="41925">MAQWNTGTDMITSYLGRATIFWRTASLLLLFLSGDGQLFVHRSANYKGTCRADTLSNVSYKEVGLVDRPSPGKVAYGVMVYQRQNKTVSDVFDQFTRLFDAIYSPNFTCVVHVDIKSEPALIEKITDYVKKHAPQASTIPSVSVSWGGITVVERTLALMQAALESDPEWEYFVNIGQEDYPLQSPAAIQEYLAHAVPPATNFIYCWDLRGHDFFGQWEHHEGRVSKVFVDMFDGRSREVRGLPRSPPKVRQGHMHMHQYLYNVSFPLSLSHYAHLHASLHDRNTLSTRASSKPSSPAPLWSPPCMPPSPVGSFCTSPRPKRRMRYSSPHSSTSLPTVPTLPAPPAIAPFISPTGSARGAVGTPSTSPHCTCPCSWKK</sequence>
<dbReference type="Pfam" id="PF02485">
    <property type="entry name" value="Branch"/>
    <property type="match status" value="1"/>
</dbReference>
<keyword evidence="7" id="KW-0328">Glycosyltransferase</keyword>
<dbReference type="GO" id="GO:0005789">
    <property type="term" value="C:endoplasmic reticulum membrane"/>
    <property type="evidence" value="ECO:0007669"/>
    <property type="project" value="UniProtKB-SubCell"/>
</dbReference>